<organism evidence="2 3">
    <name type="scientific">Microbacterium schleiferi</name>
    <dbReference type="NCBI Taxonomy" id="69362"/>
    <lineage>
        <taxon>Bacteria</taxon>
        <taxon>Bacillati</taxon>
        <taxon>Actinomycetota</taxon>
        <taxon>Actinomycetes</taxon>
        <taxon>Micrococcales</taxon>
        <taxon>Microbacteriaceae</taxon>
        <taxon>Microbacterium</taxon>
    </lineage>
</organism>
<comment type="caution">
    <text evidence="2">The sequence shown here is derived from an EMBL/GenBank/DDBJ whole genome shotgun (WGS) entry which is preliminary data.</text>
</comment>
<feature type="chain" id="PRO_5045845042" evidence="1">
    <location>
        <begin position="26"/>
        <end position="136"/>
    </location>
</feature>
<accession>A0ABU7V7R2</accession>
<evidence type="ECO:0000313" key="2">
    <source>
        <dbReference type="EMBL" id="MEF2255283.1"/>
    </source>
</evidence>
<keyword evidence="3" id="KW-1185">Reference proteome</keyword>
<sequence length="136" mass="14092">MNRCIRIAATATLLVIAGAPLTACMAEPSRVCVPTLTVEPDNPRPGKIVTVSTTDACPLPDGAELAVRIRPLGEPIPLAQARVTPEPDGSFSVSITVPPTIRPGQAVASISNYWDIATCPEGASCAAAEVEFTVAR</sequence>
<feature type="signal peptide" evidence="1">
    <location>
        <begin position="1"/>
        <end position="25"/>
    </location>
</feature>
<dbReference type="EMBL" id="JAZHOV010000004">
    <property type="protein sequence ID" value="MEF2255283.1"/>
    <property type="molecule type" value="Genomic_DNA"/>
</dbReference>
<protein>
    <submittedName>
        <fullName evidence="2">Uncharacterized protein</fullName>
    </submittedName>
</protein>
<proteinExistence type="predicted"/>
<reference evidence="2 3" key="1">
    <citation type="submission" date="2024-01" db="EMBL/GenBank/DDBJ databases">
        <title>the genome sequence of strain Microbacterium schleiferi NBRC 15075.</title>
        <authorList>
            <person name="Ding Y."/>
            <person name="Zhang G."/>
        </authorList>
    </citation>
    <scope>NUCLEOTIDE SEQUENCE [LARGE SCALE GENOMIC DNA]</scope>
    <source>
        <strain evidence="2 3">NBRC 15075</strain>
    </source>
</reference>
<dbReference type="RefSeq" id="WP_331791587.1">
    <property type="nucleotide sequence ID" value="NZ_BAAAUO010000012.1"/>
</dbReference>
<name>A0ABU7V7R2_9MICO</name>
<keyword evidence="1" id="KW-0732">Signal</keyword>
<gene>
    <name evidence="2" type="ORF">V2V91_09080</name>
</gene>
<evidence type="ECO:0000256" key="1">
    <source>
        <dbReference type="SAM" id="SignalP"/>
    </source>
</evidence>
<dbReference type="Proteomes" id="UP001351900">
    <property type="component" value="Unassembled WGS sequence"/>
</dbReference>
<evidence type="ECO:0000313" key="3">
    <source>
        <dbReference type="Proteomes" id="UP001351900"/>
    </source>
</evidence>